<keyword evidence="1" id="KW-0812">Transmembrane</keyword>
<feature type="transmembrane region" description="Helical" evidence="1">
    <location>
        <begin position="234"/>
        <end position="255"/>
    </location>
</feature>
<evidence type="ECO:0000313" key="2">
    <source>
        <dbReference type="EMBL" id="GII46110.1"/>
    </source>
</evidence>
<accession>A0A8J3UX53</accession>
<feature type="transmembrane region" description="Helical" evidence="1">
    <location>
        <begin position="518"/>
        <end position="541"/>
    </location>
</feature>
<keyword evidence="1" id="KW-1133">Transmembrane helix</keyword>
<dbReference type="Proteomes" id="UP000644610">
    <property type="component" value="Unassembled WGS sequence"/>
</dbReference>
<feature type="transmembrane region" description="Helical" evidence="1">
    <location>
        <begin position="426"/>
        <end position="450"/>
    </location>
</feature>
<feature type="transmembrane region" description="Helical" evidence="1">
    <location>
        <begin position="327"/>
        <end position="342"/>
    </location>
</feature>
<evidence type="ECO:0000256" key="1">
    <source>
        <dbReference type="SAM" id="Phobius"/>
    </source>
</evidence>
<evidence type="ECO:0000313" key="3">
    <source>
        <dbReference type="Proteomes" id="UP000644610"/>
    </source>
</evidence>
<feature type="transmembrane region" description="Helical" evidence="1">
    <location>
        <begin position="488"/>
        <end position="506"/>
    </location>
</feature>
<feature type="transmembrane region" description="Helical" evidence="1">
    <location>
        <begin position="87"/>
        <end position="104"/>
    </location>
</feature>
<evidence type="ECO:0008006" key="4">
    <source>
        <dbReference type="Google" id="ProtNLM"/>
    </source>
</evidence>
<feature type="transmembrane region" description="Helical" evidence="1">
    <location>
        <begin position="462"/>
        <end position="482"/>
    </location>
</feature>
<feature type="transmembrane region" description="Helical" evidence="1">
    <location>
        <begin position="110"/>
        <end position="128"/>
    </location>
</feature>
<dbReference type="RefSeq" id="WP_203973715.1">
    <property type="nucleotide sequence ID" value="NZ_BAAAKY010000049.1"/>
</dbReference>
<feature type="transmembrane region" description="Helical" evidence="1">
    <location>
        <begin position="377"/>
        <end position="399"/>
    </location>
</feature>
<proteinExistence type="predicted"/>
<keyword evidence="3" id="KW-1185">Reference proteome</keyword>
<feature type="transmembrane region" description="Helical" evidence="1">
    <location>
        <begin position="27"/>
        <end position="45"/>
    </location>
</feature>
<sequence length="776" mass="82688">MITTSSLAEPAAETGGRRRGRIWRSRVWRWSPAALAVAFTVAVLVRFGVSPGETARFAAYVFLCLAFPGQLLIRASYRGSLTLAEEIALGVTLGYAVEIPAYVAARAVGAPLLVLAWPVATYAAFLAVPRLRPHWRRPARKPAPAAWSWFIGLMVVYLVGWGAFTFFRSTALTWPALAASHPDLQFHLALIGELRHHMPPTLPMVAGEPLLYHWFVYAHLAAASWITGVDPVVLLLRLAALPMLAAFVVIVGTIGRRVIGSWPGAALAVVGTIFVAIPSLYLNANGLLLWTGVQHTPWMSPSQTLGALVFAPVVLLLVDLLEGRGRAVRTWLLFAVLLLALMGAKATYLPLLVAGLSAVVAGDLVRRRRPRAPALTALAAAGACLAYAQFVLYGGASYATSVEPLSLMGPAWRDLTGSDGQAAPGAASVLGIASLHVLSWAATWCGALGLLSRPRALGRPGVVLMIGVGAGGLGAILALGSPTLNQGYFLQAAYPYLAILAAYGVFAVARRERTPRPAIWCAAAAGLAVAYTIRTACAVTVPLGPDEPESALYLPHLLLVAVAAAAALTVVALRRRLRAWTLVLVMMTAAAVPAAWQTRLQLLVDGTAASVAEDADEGPVTTPPGAMAAARWLRAHSEPDDLIATNEHCRWGGETPCDSRHFWVTALSERRVLVEGWAYTPANLARWRPGAPLLSSPFWDGERLRVNDAVFTSPSAASVERLRDRYGVAWLVADESRVPPGADIGAYATLRFRSGGYAVYRVPARPTDPHTTTART</sequence>
<name>A0A8J3UX53_9ACTN</name>
<organism evidence="2 3">
    <name type="scientific">Planotetraspora silvatica</name>
    <dbReference type="NCBI Taxonomy" id="234614"/>
    <lineage>
        <taxon>Bacteria</taxon>
        <taxon>Bacillati</taxon>
        <taxon>Actinomycetota</taxon>
        <taxon>Actinomycetes</taxon>
        <taxon>Streptosporangiales</taxon>
        <taxon>Streptosporangiaceae</taxon>
        <taxon>Planotetraspora</taxon>
    </lineage>
</organism>
<reference evidence="2" key="1">
    <citation type="submission" date="2021-01" db="EMBL/GenBank/DDBJ databases">
        <title>Whole genome shotgun sequence of Planotetraspora silvatica NBRC 100141.</title>
        <authorList>
            <person name="Komaki H."/>
            <person name="Tamura T."/>
        </authorList>
    </citation>
    <scope>NUCLEOTIDE SEQUENCE</scope>
    <source>
        <strain evidence="2">NBRC 100141</strain>
    </source>
</reference>
<feature type="transmembrane region" description="Helical" evidence="1">
    <location>
        <begin position="262"/>
        <end position="282"/>
    </location>
</feature>
<keyword evidence="1" id="KW-0472">Membrane</keyword>
<feature type="transmembrane region" description="Helical" evidence="1">
    <location>
        <begin position="579"/>
        <end position="596"/>
    </location>
</feature>
<dbReference type="EMBL" id="BOOQ01000015">
    <property type="protein sequence ID" value="GII46110.1"/>
    <property type="molecule type" value="Genomic_DNA"/>
</dbReference>
<dbReference type="AlphaFoldDB" id="A0A8J3UX53"/>
<feature type="transmembrane region" description="Helical" evidence="1">
    <location>
        <begin position="149"/>
        <end position="167"/>
    </location>
</feature>
<feature type="transmembrane region" description="Helical" evidence="1">
    <location>
        <begin position="302"/>
        <end position="320"/>
    </location>
</feature>
<comment type="caution">
    <text evidence="2">The sequence shown here is derived from an EMBL/GenBank/DDBJ whole genome shotgun (WGS) entry which is preliminary data.</text>
</comment>
<feature type="transmembrane region" description="Helical" evidence="1">
    <location>
        <begin position="57"/>
        <end position="75"/>
    </location>
</feature>
<gene>
    <name evidence="2" type="ORF">Psi02_25340</name>
</gene>
<feature type="transmembrane region" description="Helical" evidence="1">
    <location>
        <begin position="553"/>
        <end position="572"/>
    </location>
</feature>
<protein>
    <recommendedName>
        <fullName evidence="4">4-amino-4-deoxy-L-arabinose transferase-like glycosyltransferase</fullName>
    </recommendedName>
</protein>